<name>A0A1M2VB35_TRAPU</name>
<evidence type="ECO:0000256" key="1">
    <source>
        <dbReference type="SAM" id="MobiDB-lite"/>
    </source>
</evidence>
<reference evidence="2 3" key="1">
    <citation type="submission" date="2016-10" db="EMBL/GenBank/DDBJ databases">
        <title>Genome sequence of the basidiomycete white-rot fungus Trametes pubescens.</title>
        <authorList>
            <person name="Makela M.R."/>
            <person name="Granchi Z."/>
            <person name="Peng M."/>
            <person name="De Vries R.P."/>
            <person name="Grigoriev I."/>
            <person name="Riley R."/>
            <person name="Hilden K."/>
        </authorList>
    </citation>
    <scope>NUCLEOTIDE SEQUENCE [LARGE SCALE GENOMIC DNA]</scope>
    <source>
        <strain evidence="2 3">FBCC735</strain>
    </source>
</reference>
<organism evidence="2 3">
    <name type="scientific">Trametes pubescens</name>
    <name type="common">White-rot fungus</name>
    <dbReference type="NCBI Taxonomy" id="154538"/>
    <lineage>
        <taxon>Eukaryota</taxon>
        <taxon>Fungi</taxon>
        <taxon>Dikarya</taxon>
        <taxon>Basidiomycota</taxon>
        <taxon>Agaricomycotina</taxon>
        <taxon>Agaricomycetes</taxon>
        <taxon>Polyporales</taxon>
        <taxon>Polyporaceae</taxon>
        <taxon>Trametes</taxon>
    </lineage>
</organism>
<evidence type="ECO:0000313" key="2">
    <source>
        <dbReference type="EMBL" id="OJT04737.1"/>
    </source>
</evidence>
<dbReference type="EMBL" id="MNAD01001519">
    <property type="protein sequence ID" value="OJT04737.1"/>
    <property type="molecule type" value="Genomic_DNA"/>
</dbReference>
<dbReference type="Proteomes" id="UP000184267">
    <property type="component" value="Unassembled WGS sequence"/>
</dbReference>
<gene>
    <name evidence="2" type="ORF">TRAPUB_4531</name>
</gene>
<dbReference type="AlphaFoldDB" id="A0A1M2VB35"/>
<dbReference type="STRING" id="154538.A0A1M2VB35"/>
<sequence>MTHDPVLLIPFGKFIRAFNIAQFKPRTPPKFPADDLVYLTDQMRLGEGQEQQDDPGRQPGRASTTESRTAQDEADGEGEDDADEGGGEKRKSLFRLSVPTAMYPPPAPLAFLFDDVEGWDIQAVMQTGGPAEIEEITSCEVGFEGRVIVGLGESTLFIWRLKE</sequence>
<accession>A0A1M2VB35</accession>
<feature type="compositionally biased region" description="Acidic residues" evidence="1">
    <location>
        <begin position="72"/>
        <end position="85"/>
    </location>
</feature>
<feature type="region of interest" description="Disordered" evidence="1">
    <location>
        <begin position="46"/>
        <end position="91"/>
    </location>
</feature>
<dbReference type="OrthoDB" id="7318948at2759"/>
<dbReference type="OMA" id="ASCEVGC"/>
<keyword evidence="3" id="KW-1185">Reference proteome</keyword>
<evidence type="ECO:0000313" key="3">
    <source>
        <dbReference type="Proteomes" id="UP000184267"/>
    </source>
</evidence>
<proteinExistence type="predicted"/>
<protein>
    <submittedName>
        <fullName evidence="2">Uncharacterized protein</fullName>
    </submittedName>
</protein>
<comment type="caution">
    <text evidence="2">The sequence shown here is derived from an EMBL/GenBank/DDBJ whole genome shotgun (WGS) entry which is preliminary data.</text>
</comment>